<proteinExistence type="predicted"/>
<dbReference type="CDD" id="cd04301">
    <property type="entry name" value="NAT_SF"/>
    <property type="match status" value="1"/>
</dbReference>
<keyword evidence="3" id="KW-1185">Reference proteome</keyword>
<accession>A0ABS1JC34</accession>
<feature type="domain" description="N-acetyltransferase" evidence="1">
    <location>
        <begin position="1"/>
        <end position="146"/>
    </location>
</feature>
<organism evidence="2 3">
    <name type="scientific">Tumebacillus amylolyticus</name>
    <dbReference type="NCBI Taxonomy" id="2801339"/>
    <lineage>
        <taxon>Bacteria</taxon>
        <taxon>Bacillati</taxon>
        <taxon>Bacillota</taxon>
        <taxon>Bacilli</taxon>
        <taxon>Bacillales</taxon>
        <taxon>Alicyclobacillaceae</taxon>
        <taxon>Tumebacillus</taxon>
    </lineage>
</organism>
<evidence type="ECO:0000259" key="1">
    <source>
        <dbReference type="PROSITE" id="PS51186"/>
    </source>
</evidence>
<protein>
    <submittedName>
        <fullName evidence="2">GNAT family N-acetyltransferase</fullName>
    </submittedName>
</protein>
<evidence type="ECO:0000313" key="3">
    <source>
        <dbReference type="Proteomes" id="UP000602284"/>
    </source>
</evidence>
<gene>
    <name evidence="2" type="ORF">JJB07_14105</name>
</gene>
<dbReference type="Gene3D" id="3.40.630.30">
    <property type="match status" value="1"/>
</dbReference>
<dbReference type="InterPro" id="IPR016181">
    <property type="entry name" value="Acyl_CoA_acyltransferase"/>
</dbReference>
<name>A0ABS1JC34_9BACL</name>
<comment type="caution">
    <text evidence="2">The sequence shown here is derived from an EMBL/GenBank/DDBJ whole genome shotgun (WGS) entry which is preliminary data.</text>
</comment>
<dbReference type="PANTHER" id="PTHR43617">
    <property type="entry name" value="L-AMINO ACID N-ACETYLTRANSFERASE"/>
    <property type="match status" value="1"/>
</dbReference>
<dbReference type="InterPro" id="IPR000182">
    <property type="entry name" value="GNAT_dom"/>
</dbReference>
<dbReference type="PROSITE" id="PS51186">
    <property type="entry name" value="GNAT"/>
    <property type="match status" value="1"/>
</dbReference>
<dbReference type="Proteomes" id="UP000602284">
    <property type="component" value="Unassembled WGS sequence"/>
</dbReference>
<dbReference type="Pfam" id="PF00583">
    <property type="entry name" value="Acetyltransf_1"/>
    <property type="match status" value="1"/>
</dbReference>
<dbReference type="EMBL" id="JAEQNB010000004">
    <property type="protein sequence ID" value="MBL0387770.1"/>
    <property type="molecule type" value="Genomic_DNA"/>
</dbReference>
<evidence type="ECO:0000313" key="2">
    <source>
        <dbReference type="EMBL" id="MBL0387770.1"/>
    </source>
</evidence>
<reference evidence="2 3" key="1">
    <citation type="submission" date="2021-01" db="EMBL/GenBank/DDBJ databases">
        <title>Tumebacillus sp. strain ITR2 16S ribosomal RNA gene Genome sequencing and assembly.</title>
        <authorList>
            <person name="Kang M."/>
        </authorList>
    </citation>
    <scope>NUCLEOTIDE SEQUENCE [LARGE SCALE GENOMIC DNA]</scope>
    <source>
        <strain evidence="2 3">ITR2</strain>
    </source>
</reference>
<dbReference type="RefSeq" id="WP_201636087.1">
    <property type="nucleotide sequence ID" value="NZ_JAEQNB010000004.1"/>
</dbReference>
<dbReference type="InterPro" id="IPR050276">
    <property type="entry name" value="MshD_Acetyltransferase"/>
</dbReference>
<sequence>MEIRKPNRTELEEIMKLSPQSLFEGTMGRFQPSDEKAMQLVEPLLEKGCYYLVATTESNSLTGWVLVGSSKDQMTDDVIGYIYELYVIQEFRGKGISRQLLKSAIENLKREGYLEIRLNVFAENHAIQLYEKMGFSVRALSMSLPL</sequence>
<dbReference type="PANTHER" id="PTHR43617:SF34">
    <property type="entry name" value="PUTATIVE-RELATED"/>
    <property type="match status" value="1"/>
</dbReference>
<dbReference type="SUPFAM" id="SSF55729">
    <property type="entry name" value="Acyl-CoA N-acyltransferases (Nat)"/>
    <property type="match status" value="1"/>
</dbReference>